<dbReference type="EMBL" id="MUXE01000009">
    <property type="protein sequence ID" value="PUE64156.1"/>
    <property type="molecule type" value="Genomic_DNA"/>
</dbReference>
<protein>
    <recommendedName>
        <fullName evidence="4">NB-ARC domain-containing protein</fullName>
    </recommendedName>
</protein>
<dbReference type="Pfam" id="PF13424">
    <property type="entry name" value="TPR_12"/>
    <property type="match status" value="4"/>
</dbReference>
<accession>A0A363CYG9</accession>
<dbReference type="Gene3D" id="3.40.50.300">
    <property type="entry name" value="P-loop containing nucleotide triphosphate hydrolases"/>
    <property type="match status" value="1"/>
</dbReference>
<dbReference type="PANTHER" id="PTHR45641:SF19">
    <property type="entry name" value="NEPHROCYSTIN-3"/>
    <property type="match status" value="1"/>
</dbReference>
<evidence type="ECO:0000313" key="5">
    <source>
        <dbReference type="EMBL" id="PUE64156.1"/>
    </source>
</evidence>
<sequence>MEEELKRLIREKKVIPFVGAGVSKDVKDKDGKNIFVNWKELLEILNQKVNDENKRNGIEFFLKSKDIDYLQIADMIEKELTTDDFNKQLKETFDVDLSSIDETTLELAKTIWELNCKLIITTNYDKVLYHACSDTNKKIWDIEAIHEQATSLRDGISQSTIWHLHGHIDNVNNTILTSQKYNELYTTDSTNSRYKSALETLRTTINTKSLLFIGFSLDDEFVVKQLNRTIDIFGGNSHEHYVLCKQGSKPNTLNKNIKVIEYENHGQDLIDKIKSLAPTLTNNENKIEEKIPTQTKQEFKQLTTLPSINKDFIGRKDELEEIKKRLTQNSLICIVNGIGGVGKSELSYKYLHENAHKYKNIAFVEFTKDDSSIEEVFIRKFKNEFGLENDVTLDSVIIRLQRLPQRNLLLLDNLENIEDFEKVKVLNTNFDLLITTRKDIDKQNQLNLDTLNPSDAKELFLSIFNEDANIEDILVYLDNHPLFITLTAKSLDKKYITLDELRENIKNNTISKIDSKDDKTFQEHLQNTFDKQFTSESKDELKELLQILAIFPSIEISFEILQKSIGLEKLRVNLQKLVERGWLTNKEDSYKLHQIIKTFILSEYKIEYEKVTFIFENISKYINPDDSTLIANRLNGYISIIESFLEIFKEKEDDFICGLLDSITHLFYSFAQYEKSLDYQKKALEFRINNYGDNSLEGAISYNLLAIVYQVIGNYQKAFEYSEKSLKIKEEKLENKHLDLALSYGTTASIYLSIGELTKAFEYSEKSLKIREEKLENKHHLLAVSYSSISLIYKYKGQLVNALDYQKKALELFEELLEKEHPNLATSYNNISLIYLAMKGKENLEKALEYQKKALKLSEDLLDKKHPSLATCYNNISMIFRDMKDFRKALEYQIKDLEILKEILSDNHPSLAICYNNISLIYRDMKNFKKALEYQIKDLEISELTLGKKHFSLATCYSNISLVYKDLKECIKAKEYMQKAIDIWEESEYHKKELFEARNYIKEIDYNIKKNKKGKFCKDI</sequence>
<dbReference type="PROSITE" id="PS50005">
    <property type="entry name" value="TPR"/>
    <property type="match status" value="1"/>
</dbReference>
<evidence type="ECO:0000313" key="6">
    <source>
        <dbReference type="Proteomes" id="UP000251135"/>
    </source>
</evidence>
<proteinExistence type="predicted"/>
<dbReference type="Proteomes" id="UP000251135">
    <property type="component" value="Unassembled WGS sequence"/>
</dbReference>
<evidence type="ECO:0000259" key="4">
    <source>
        <dbReference type="Pfam" id="PF00931"/>
    </source>
</evidence>
<dbReference type="InterPro" id="IPR027417">
    <property type="entry name" value="P-loop_NTPase"/>
</dbReference>
<organism evidence="5 6">
    <name type="scientific">Arcobacter caeni</name>
    <dbReference type="NCBI Taxonomy" id="1912877"/>
    <lineage>
        <taxon>Bacteria</taxon>
        <taxon>Pseudomonadati</taxon>
        <taxon>Campylobacterota</taxon>
        <taxon>Epsilonproteobacteria</taxon>
        <taxon>Campylobacterales</taxon>
        <taxon>Arcobacteraceae</taxon>
        <taxon>Arcobacter</taxon>
    </lineage>
</organism>
<dbReference type="AlphaFoldDB" id="A0A363CYG9"/>
<dbReference type="InterPro" id="IPR002182">
    <property type="entry name" value="NB-ARC"/>
</dbReference>
<reference evidence="5 6" key="1">
    <citation type="submission" date="2017-02" db="EMBL/GenBank/DDBJ databases">
        <title>Arcobacter caeni sp. nov, a new Arcobacter species isolated from reclaimed water.</title>
        <authorList>
            <person name="Figueras M.J."/>
            <person name="Perez-Cataluna A."/>
            <person name="Salas-Masso N."/>
        </authorList>
    </citation>
    <scope>NUCLEOTIDE SEQUENCE [LARGE SCALE GENOMIC DNA]</scope>
    <source>
        <strain evidence="5 6">RW17-10</strain>
    </source>
</reference>
<dbReference type="SUPFAM" id="SSF52540">
    <property type="entry name" value="P-loop containing nucleoside triphosphate hydrolases"/>
    <property type="match status" value="1"/>
</dbReference>
<dbReference type="SMART" id="SM00028">
    <property type="entry name" value="TPR"/>
    <property type="match status" value="7"/>
</dbReference>
<dbReference type="InterPro" id="IPR011990">
    <property type="entry name" value="TPR-like_helical_dom_sf"/>
</dbReference>
<keyword evidence="6" id="KW-1185">Reference proteome</keyword>
<keyword evidence="2 3" id="KW-0802">TPR repeat</keyword>
<dbReference type="Gene3D" id="1.25.40.10">
    <property type="entry name" value="Tetratricopeptide repeat domain"/>
    <property type="match status" value="2"/>
</dbReference>
<dbReference type="Pfam" id="PF00931">
    <property type="entry name" value="NB-ARC"/>
    <property type="match status" value="1"/>
</dbReference>
<evidence type="ECO:0000256" key="1">
    <source>
        <dbReference type="ARBA" id="ARBA00022737"/>
    </source>
</evidence>
<feature type="domain" description="NB-ARC" evidence="4">
    <location>
        <begin position="316"/>
        <end position="460"/>
    </location>
</feature>
<dbReference type="OrthoDB" id="9149083at2"/>
<dbReference type="RefSeq" id="WP_108559125.1">
    <property type="nucleotide sequence ID" value="NZ_MUXE01000009.1"/>
</dbReference>
<dbReference type="Pfam" id="PF13289">
    <property type="entry name" value="SIR2_2"/>
    <property type="match status" value="1"/>
</dbReference>
<gene>
    <name evidence="5" type="ORF">B0174_07105</name>
</gene>
<keyword evidence="1" id="KW-0677">Repeat</keyword>
<evidence type="ECO:0000256" key="2">
    <source>
        <dbReference type="ARBA" id="ARBA00022803"/>
    </source>
</evidence>
<dbReference type="InterPro" id="IPR019734">
    <property type="entry name" value="TPR_rpt"/>
</dbReference>
<dbReference type="SUPFAM" id="SSF48452">
    <property type="entry name" value="TPR-like"/>
    <property type="match status" value="3"/>
</dbReference>
<evidence type="ECO:0000256" key="3">
    <source>
        <dbReference type="PROSITE-ProRule" id="PRU00339"/>
    </source>
</evidence>
<dbReference type="PANTHER" id="PTHR45641">
    <property type="entry name" value="TETRATRICOPEPTIDE REPEAT PROTEIN (AFU_ORTHOLOGUE AFUA_6G03870)"/>
    <property type="match status" value="1"/>
</dbReference>
<comment type="caution">
    <text evidence="5">The sequence shown here is derived from an EMBL/GenBank/DDBJ whole genome shotgun (WGS) entry which is preliminary data.</text>
</comment>
<feature type="repeat" description="TPR" evidence="3">
    <location>
        <begin position="699"/>
        <end position="732"/>
    </location>
</feature>
<name>A0A363CYG9_9BACT</name>